<dbReference type="KEGG" id="rlc:K227x_48460"/>
<protein>
    <recommendedName>
        <fullName evidence="4">Glycosyltransferase RgtA/B/C/D-like domain-containing protein</fullName>
    </recommendedName>
</protein>
<organism evidence="2 3">
    <name type="scientific">Rubripirellula lacrimiformis</name>
    <dbReference type="NCBI Taxonomy" id="1930273"/>
    <lineage>
        <taxon>Bacteria</taxon>
        <taxon>Pseudomonadati</taxon>
        <taxon>Planctomycetota</taxon>
        <taxon>Planctomycetia</taxon>
        <taxon>Pirellulales</taxon>
        <taxon>Pirellulaceae</taxon>
        <taxon>Rubripirellula</taxon>
    </lineage>
</organism>
<feature type="transmembrane region" description="Helical" evidence="1">
    <location>
        <begin position="134"/>
        <end position="151"/>
    </location>
</feature>
<evidence type="ECO:0000313" key="2">
    <source>
        <dbReference type="EMBL" id="QDT06436.1"/>
    </source>
</evidence>
<evidence type="ECO:0000256" key="1">
    <source>
        <dbReference type="SAM" id="Phobius"/>
    </source>
</evidence>
<keyword evidence="1" id="KW-0812">Transmembrane</keyword>
<gene>
    <name evidence="2" type="ORF">K227x_48460</name>
</gene>
<feature type="transmembrane region" description="Helical" evidence="1">
    <location>
        <begin position="353"/>
        <end position="376"/>
    </location>
</feature>
<feature type="transmembrane region" description="Helical" evidence="1">
    <location>
        <begin position="85"/>
        <end position="105"/>
    </location>
</feature>
<feature type="transmembrane region" description="Helical" evidence="1">
    <location>
        <begin position="44"/>
        <end position="73"/>
    </location>
</feature>
<evidence type="ECO:0000313" key="3">
    <source>
        <dbReference type="Proteomes" id="UP000318538"/>
    </source>
</evidence>
<dbReference type="AlphaFoldDB" id="A0A517NH23"/>
<name>A0A517NH23_9BACT</name>
<keyword evidence="3" id="KW-1185">Reference proteome</keyword>
<dbReference type="EMBL" id="CP036525">
    <property type="protein sequence ID" value="QDT06436.1"/>
    <property type="molecule type" value="Genomic_DNA"/>
</dbReference>
<accession>A0A517NH23</accession>
<keyword evidence="1" id="KW-1133">Transmembrane helix</keyword>
<dbReference type="Proteomes" id="UP000318538">
    <property type="component" value="Chromosome"/>
</dbReference>
<sequence>MLVVAWVTGRCEPHHVDDTFSYLNYPFDSLGSALRSIRTPGYPIFLRSVIAVVGESAIPVLQILLHAVAAWWLGIELRRRGTATSVAIASALAVALGCTFMDHVSTLATDAPAASMGVMAAVAMLRWDRLGQPWGASIGIALFSILAISLRPAYLSLAPWALVCGICLWFRASRAAGPSDVNRPHSSSAMRSAGRGWSGAWRPVAVAPAIITVAVIAWMGLRGAVVGDFGVLPFGHQNLAGLTIQLVDDDELIALDHPSSPLAHAIIRHRRQRIADGYQFPGGNPTGDRSVETMTIEGRWNDLIYQAVVPAAREIYGDDTIANHNAIASMNRQIVSEYPLRYAKWLLLGARRAAWAMAADIVMHPLFLVAMVLAAVGELWRLLLGRKIVRVINDDGIDTLCIVALTYAVAQVGFVILTSPPLGRFTDAAAILVPAWIAAKVVQHFRSMTDRSR</sequence>
<feature type="transmembrane region" description="Helical" evidence="1">
    <location>
        <begin position="200"/>
        <end position="221"/>
    </location>
</feature>
<proteinExistence type="predicted"/>
<feature type="transmembrane region" description="Helical" evidence="1">
    <location>
        <begin position="397"/>
        <end position="419"/>
    </location>
</feature>
<evidence type="ECO:0008006" key="4">
    <source>
        <dbReference type="Google" id="ProtNLM"/>
    </source>
</evidence>
<reference evidence="2 3" key="1">
    <citation type="submission" date="2019-02" db="EMBL/GenBank/DDBJ databases">
        <title>Deep-cultivation of Planctomycetes and their phenomic and genomic characterization uncovers novel biology.</title>
        <authorList>
            <person name="Wiegand S."/>
            <person name="Jogler M."/>
            <person name="Boedeker C."/>
            <person name="Pinto D."/>
            <person name="Vollmers J."/>
            <person name="Rivas-Marin E."/>
            <person name="Kohn T."/>
            <person name="Peeters S.H."/>
            <person name="Heuer A."/>
            <person name="Rast P."/>
            <person name="Oberbeckmann S."/>
            <person name="Bunk B."/>
            <person name="Jeske O."/>
            <person name="Meyerdierks A."/>
            <person name="Storesund J.E."/>
            <person name="Kallscheuer N."/>
            <person name="Luecker S."/>
            <person name="Lage O.M."/>
            <person name="Pohl T."/>
            <person name="Merkel B.J."/>
            <person name="Hornburger P."/>
            <person name="Mueller R.-W."/>
            <person name="Bruemmer F."/>
            <person name="Labrenz M."/>
            <person name="Spormann A.M."/>
            <person name="Op den Camp H."/>
            <person name="Overmann J."/>
            <person name="Amann R."/>
            <person name="Jetten M.S.M."/>
            <person name="Mascher T."/>
            <person name="Medema M.H."/>
            <person name="Devos D.P."/>
            <person name="Kaster A.-K."/>
            <person name="Ovreas L."/>
            <person name="Rohde M."/>
            <person name="Galperin M.Y."/>
            <person name="Jogler C."/>
        </authorList>
    </citation>
    <scope>NUCLEOTIDE SEQUENCE [LARGE SCALE GENOMIC DNA]</scope>
    <source>
        <strain evidence="2 3">K22_7</strain>
    </source>
</reference>
<feature type="transmembrane region" description="Helical" evidence="1">
    <location>
        <begin position="425"/>
        <end position="443"/>
    </location>
</feature>
<keyword evidence="1" id="KW-0472">Membrane</keyword>